<keyword evidence="7 9" id="KW-0489">Methyltransferase</keyword>
<dbReference type="PANTHER" id="PTHR11006:SF10">
    <property type="entry name" value="HISTONE-ARGININE METHYLTRANSFERASE CARMER-RELATED"/>
    <property type="match status" value="1"/>
</dbReference>
<protein>
    <recommendedName>
        <fullName evidence="1">type I protein arginine methyltransferase</fullName>
        <ecNumber evidence="1">2.1.1.319</ecNumber>
    </recommendedName>
    <alternativeName>
        <fullName evidence="5">Protein arginine N-methyltransferase 4</fullName>
    </alternativeName>
</protein>
<evidence type="ECO:0000256" key="3">
    <source>
        <dbReference type="ARBA" id="ARBA00023015"/>
    </source>
</evidence>
<organism evidence="9">
    <name type="scientific">Cymbidium ensifolium</name>
    <name type="common">Orchid</name>
    <name type="synonym">Epidendrum ensifolium</name>
    <dbReference type="NCBI Taxonomy" id="78740"/>
    <lineage>
        <taxon>Eukaryota</taxon>
        <taxon>Viridiplantae</taxon>
        <taxon>Streptophyta</taxon>
        <taxon>Embryophyta</taxon>
        <taxon>Tracheophyta</taxon>
        <taxon>Spermatophyta</taxon>
        <taxon>Magnoliopsida</taxon>
        <taxon>Liliopsida</taxon>
        <taxon>Asparagales</taxon>
        <taxon>Orchidaceae</taxon>
        <taxon>Epidendroideae</taxon>
        <taxon>Cymbidieae</taxon>
        <taxon>Cymbidiinae</taxon>
        <taxon>Cymbidium</taxon>
    </lineage>
</organism>
<dbReference type="GO" id="GO:0035242">
    <property type="term" value="F:protein-arginine omega-N asymmetric methyltransferase activity"/>
    <property type="evidence" value="ECO:0007669"/>
    <property type="project" value="UniProtKB-EC"/>
</dbReference>
<evidence type="ECO:0000259" key="8">
    <source>
        <dbReference type="Pfam" id="PF25350"/>
    </source>
</evidence>
<dbReference type="GO" id="GO:0070611">
    <property type="term" value="F:histone H3R2 methyltransferase activity"/>
    <property type="evidence" value="ECO:0007669"/>
    <property type="project" value="TreeGrafter"/>
</dbReference>
<evidence type="ECO:0000256" key="4">
    <source>
        <dbReference type="ARBA" id="ARBA00023163"/>
    </source>
</evidence>
<evidence type="ECO:0000313" key="9">
    <source>
        <dbReference type="EMBL" id="QEG03066.1"/>
    </source>
</evidence>
<dbReference type="AlphaFoldDB" id="A0A5B9MSM0"/>
<keyword evidence="7 9" id="KW-0808">Transferase</keyword>
<dbReference type="InterPro" id="IPR057622">
    <property type="entry name" value="CARM1-like_PH"/>
</dbReference>
<dbReference type="SUPFAM" id="SSF53335">
    <property type="entry name" value="S-adenosyl-L-methionine-dependent methyltransferases"/>
    <property type="match status" value="1"/>
</dbReference>
<dbReference type="GO" id="GO:0035241">
    <property type="term" value="F:protein-arginine omega-N monomethyltransferase activity"/>
    <property type="evidence" value="ECO:0007669"/>
    <property type="project" value="UniProtKB-ARBA"/>
</dbReference>
<evidence type="ECO:0000256" key="6">
    <source>
        <dbReference type="ARBA" id="ARBA00049086"/>
    </source>
</evidence>
<evidence type="ECO:0000256" key="7">
    <source>
        <dbReference type="PROSITE-ProRule" id="PRU01015"/>
    </source>
</evidence>
<dbReference type="Pfam" id="PF25350">
    <property type="entry name" value="PH_PRMT_N"/>
    <property type="match status" value="1"/>
</dbReference>
<dbReference type="EMBL" id="MK470589">
    <property type="protein sequence ID" value="QEG03066.1"/>
    <property type="molecule type" value="mRNA"/>
</dbReference>
<dbReference type="CDD" id="cd02440">
    <property type="entry name" value="AdoMet_MTases"/>
    <property type="match status" value="1"/>
</dbReference>
<keyword evidence="3" id="KW-0805">Transcription regulation</keyword>
<dbReference type="Pfam" id="PF06325">
    <property type="entry name" value="PrmA"/>
    <property type="match status" value="1"/>
</dbReference>
<dbReference type="InterPro" id="IPR025799">
    <property type="entry name" value="Arg_MeTrfase"/>
</dbReference>
<evidence type="ECO:0000256" key="5">
    <source>
        <dbReference type="ARBA" id="ARBA00030670"/>
    </source>
</evidence>
<dbReference type="PROSITE" id="PS51678">
    <property type="entry name" value="SAM_MT_PRMT"/>
    <property type="match status" value="1"/>
</dbReference>
<proteinExistence type="evidence at transcript level"/>
<feature type="domain" description="Probable histone-arginine methyltransferase CARM1-like N-terminal PH" evidence="8">
    <location>
        <begin position="14"/>
        <end position="124"/>
    </location>
</feature>
<accession>A0A5B9MSM0</accession>
<keyword evidence="2 7" id="KW-0949">S-adenosyl-L-methionine</keyword>
<comment type="catalytic activity">
    <reaction evidence="6">
        <text>L-arginyl-[protein] + 2 S-adenosyl-L-methionine = N(omega),N(omega)-dimethyl-L-arginyl-[protein] + 2 S-adenosyl-L-homocysteine + 2 H(+)</text>
        <dbReference type="Rhea" id="RHEA:48096"/>
        <dbReference type="Rhea" id="RHEA-COMP:10532"/>
        <dbReference type="Rhea" id="RHEA-COMP:11991"/>
        <dbReference type="ChEBI" id="CHEBI:15378"/>
        <dbReference type="ChEBI" id="CHEBI:29965"/>
        <dbReference type="ChEBI" id="CHEBI:57856"/>
        <dbReference type="ChEBI" id="CHEBI:59789"/>
        <dbReference type="ChEBI" id="CHEBI:61897"/>
        <dbReference type="EC" id="2.1.1.319"/>
    </reaction>
</comment>
<sequence>MSMESALFQKERQYEFSRVSVSHVSSLYAGAASHSSVVSACFVADRSGRPQLWLGLPDSPSSDIHIDIRTSKLFKLGPKDSLCVTEEPGIEGSTDVTYSKALRIGFETEDICEAFHSTFELWKQKRPGTGADVFENRSNAIHKSKFDDKIEATSAKMYFHYYGQLLHQQNMLQDYLRTGTYFAAVIENFADFSGRIVVDVGAGSGILSLFAAKAGAKRVYAIEASEMADYAHRLIAGNPSLGNRIKVIQGKVEEVELPEKADILISEPMGTLLVNERMLESYVIARDRFLVSDGKMFPSMGRPSSGSNRTFLESISLHCMDQHSKDIFLSLLLVHLIQGCLFLRLHSIHLILLALRKRSYMKLTSH</sequence>
<evidence type="ECO:0000256" key="1">
    <source>
        <dbReference type="ARBA" id="ARBA00011925"/>
    </source>
</evidence>
<dbReference type="Gene3D" id="3.40.50.150">
    <property type="entry name" value="Vaccinia Virus protein VP39"/>
    <property type="match status" value="1"/>
</dbReference>
<dbReference type="GO" id="GO:0032259">
    <property type="term" value="P:methylation"/>
    <property type="evidence" value="ECO:0007669"/>
    <property type="project" value="UniProtKB-KW"/>
</dbReference>
<reference evidence="9" key="1">
    <citation type="journal article" date="2015" name="PLoS ONE">
        <title>Digital Gene Expression Analysis Based on De Novo Transcriptome Assembly Reveals New Genes Associated with Floral Organ Differentiation of the Orchid Plant Cymbidium ensifolium.</title>
        <authorList>
            <person name="Yang F."/>
            <person name="Zhu G."/>
        </authorList>
    </citation>
    <scope>NUCLEOTIDE SEQUENCE</scope>
</reference>
<keyword evidence="4" id="KW-0804">Transcription</keyword>
<dbReference type="InterPro" id="IPR029063">
    <property type="entry name" value="SAM-dependent_MTases_sf"/>
</dbReference>
<dbReference type="PANTHER" id="PTHR11006">
    <property type="entry name" value="PROTEIN ARGININE N-METHYLTRANSFERASE"/>
    <property type="match status" value="1"/>
</dbReference>
<dbReference type="FunFam" id="3.40.50.150:FF:000052">
    <property type="entry name" value="Probable histone-arginine methyltransferase CARM1"/>
    <property type="match status" value="1"/>
</dbReference>
<name>A0A5B9MSM0_CYMEN</name>
<evidence type="ECO:0000256" key="2">
    <source>
        <dbReference type="ARBA" id="ARBA00022691"/>
    </source>
</evidence>
<dbReference type="EC" id="2.1.1.319" evidence="1"/>